<dbReference type="Proteomes" id="UP001283361">
    <property type="component" value="Unassembled WGS sequence"/>
</dbReference>
<reference evidence="2" key="1">
    <citation type="journal article" date="2023" name="G3 (Bethesda)">
        <title>A reference genome for the long-term kleptoplast-retaining sea slug Elysia crispata morphotype clarki.</title>
        <authorList>
            <person name="Eastman K.E."/>
            <person name="Pendleton A.L."/>
            <person name="Shaikh M.A."/>
            <person name="Suttiyut T."/>
            <person name="Ogas R."/>
            <person name="Tomko P."/>
            <person name="Gavelis G."/>
            <person name="Widhalm J.R."/>
            <person name="Wisecaver J.H."/>
        </authorList>
    </citation>
    <scope>NUCLEOTIDE SEQUENCE</scope>
    <source>
        <strain evidence="2">ECLA1</strain>
    </source>
</reference>
<evidence type="ECO:0000313" key="2">
    <source>
        <dbReference type="EMBL" id="KAK3743830.1"/>
    </source>
</evidence>
<organism evidence="2 3">
    <name type="scientific">Elysia crispata</name>
    <name type="common">lettuce slug</name>
    <dbReference type="NCBI Taxonomy" id="231223"/>
    <lineage>
        <taxon>Eukaryota</taxon>
        <taxon>Metazoa</taxon>
        <taxon>Spiralia</taxon>
        <taxon>Lophotrochozoa</taxon>
        <taxon>Mollusca</taxon>
        <taxon>Gastropoda</taxon>
        <taxon>Heterobranchia</taxon>
        <taxon>Euthyneura</taxon>
        <taxon>Panpulmonata</taxon>
        <taxon>Sacoglossa</taxon>
        <taxon>Placobranchoidea</taxon>
        <taxon>Plakobranchidae</taxon>
        <taxon>Elysia</taxon>
    </lineage>
</organism>
<accession>A0AAE0YFX0</accession>
<feature type="compositionally biased region" description="Polar residues" evidence="1">
    <location>
        <begin position="1"/>
        <end position="11"/>
    </location>
</feature>
<dbReference type="EMBL" id="JAWDGP010006298">
    <property type="protein sequence ID" value="KAK3743830.1"/>
    <property type="molecule type" value="Genomic_DNA"/>
</dbReference>
<evidence type="ECO:0000256" key="1">
    <source>
        <dbReference type="SAM" id="MobiDB-lite"/>
    </source>
</evidence>
<gene>
    <name evidence="2" type="ORF">RRG08_043561</name>
</gene>
<protein>
    <submittedName>
        <fullName evidence="2">Uncharacterized protein</fullName>
    </submittedName>
</protein>
<evidence type="ECO:0000313" key="3">
    <source>
        <dbReference type="Proteomes" id="UP001283361"/>
    </source>
</evidence>
<feature type="region of interest" description="Disordered" evidence="1">
    <location>
        <begin position="1"/>
        <end position="25"/>
    </location>
</feature>
<comment type="caution">
    <text evidence="2">The sequence shown here is derived from an EMBL/GenBank/DDBJ whole genome shotgun (WGS) entry which is preliminary data.</text>
</comment>
<proteinExistence type="predicted"/>
<name>A0AAE0YFX0_9GAST</name>
<keyword evidence="3" id="KW-1185">Reference proteome</keyword>
<dbReference type="AlphaFoldDB" id="A0AAE0YFX0"/>
<sequence>MQAFSNPVSRSHSARPNHINASPPWPWPVGCGESVAQLSESAWARRRQTLEIIQGTPKLKQMKRSEHS</sequence>